<gene>
    <name evidence="1" type="ORF">DCW38_04615</name>
</gene>
<dbReference type="AlphaFoldDB" id="A0A350HA80"/>
<dbReference type="Proteomes" id="UP000264062">
    <property type="component" value="Unassembled WGS sequence"/>
</dbReference>
<proteinExistence type="predicted"/>
<reference evidence="1 2" key="1">
    <citation type="journal article" date="2018" name="Nat. Biotechnol.">
        <title>A standardized bacterial taxonomy based on genome phylogeny substantially revises the tree of life.</title>
        <authorList>
            <person name="Parks D.H."/>
            <person name="Chuvochina M."/>
            <person name="Waite D.W."/>
            <person name="Rinke C."/>
            <person name="Skarshewski A."/>
            <person name="Chaumeil P.A."/>
            <person name="Hugenholtz P."/>
        </authorList>
    </citation>
    <scope>NUCLEOTIDE SEQUENCE [LARGE SCALE GENOMIC DNA]</scope>
    <source>
        <strain evidence="1">UBA9956</strain>
    </source>
</reference>
<dbReference type="EMBL" id="DMZY01000136">
    <property type="protein sequence ID" value="HAV92446.1"/>
    <property type="molecule type" value="Genomic_DNA"/>
</dbReference>
<sequence length="119" mass="13819">MKKNIVVFCVCQGDCPFYKKVNLYELVRKIRKTNLAYFVTINLKLCEKDGLNYLETLIKSKDINNIIISACNAENQSEKFIRTFKKFAFIETSFHPIEVQGKDTAKVYNEIKAILKKLS</sequence>
<name>A0A350HA80_UNCW3</name>
<accession>A0A350HA80</accession>
<protein>
    <recommendedName>
        <fullName evidence="3">Heterodisulfide reductase subunit A-like protein</fullName>
    </recommendedName>
</protein>
<evidence type="ECO:0000313" key="2">
    <source>
        <dbReference type="Proteomes" id="UP000264062"/>
    </source>
</evidence>
<organism evidence="1 2">
    <name type="scientific">candidate division WOR-3 bacterium</name>
    <dbReference type="NCBI Taxonomy" id="2052148"/>
    <lineage>
        <taxon>Bacteria</taxon>
        <taxon>Bacteria division WOR-3</taxon>
    </lineage>
</organism>
<evidence type="ECO:0000313" key="1">
    <source>
        <dbReference type="EMBL" id="HAV92446.1"/>
    </source>
</evidence>
<evidence type="ECO:0008006" key="3">
    <source>
        <dbReference type="Google" id="ProtNLM"/>
    </source>
</evidence>
<comment type="caution">
    <text evidence="1">The sequence shown here is derived from an EMBL/GenBank/DDBJ whole genome shotgun (WGS) entry which is preliminary data.</text>
</comment>